<dbReference type="Proteomes" id="UP001139344">
    <property type="component" value="Unassembled WGS sequence"/>
</dbReference>
<accession>A0A9X1UZR7</accession>
<dbReference type="GO" id="GO:0008270">
    <property type="term" value="F:zinc ion binding"/>
    <property type="evidence" value="ECO:0007669"/>
    <property type="project" value="InterPro"/>
</dbReference>
<evidence type="ECO:0000313" key="15">
    <source>
        <dbReference type="Proteomes" id="UP001139344"/>
    </source>
</evidence>
<comment type="caution">
    <text evidence="14">The sequence shown here is derived from an EMBL/GenBank/DDBJ whole genome shotgun (WGS) entry which is preliminary data.</text>
</comment>
<dbReference type="Pfam" id="PF01433">
    <property type="entry name" value="Peptidase_M1"/>
    <property type="match status" value="1"/>
</dbReference>
<dbReference type="PANTHER" id="PTHR11533">
    <property type="entry name" value="PROTEASE M1 ZINC METALLOPROTEASE"/>
    <property type="match status" value="1"/>
</dbReference>
<dbReference type="InterPro" id="IPR045357">
    <property type="entry name" value="Aminopeptidase_N-like_N"/>
</dbReference>
<dbReference type="GO" id="GO:0005737">
    <property type="term" value="C:cytoplasm"/>
    <property type="evidence" value="ECO:0007669"/>
    <property type="project" value="TreeGrafter"/>
</dbReference>
<evidence type="ECO:0000256" key="3">
    <source>
        <dbReference type="ARBA" id="ARBA00010136"/>
    </source>
</evidence>
<dbReference type="GO" id="GO:0042277">
    <property type="term" value="F:peptide binding"/>
    <property type="evidence" value="ECO:0007669"/>
    <property type="project" value="TreeGrafter"/>
</dbReference>
<keyword evidence="15" id="KW-1185">Reference proteome</keyword>
<dbReference type="InterPro" id="IPR001930">
    <property type="entry name" value="Peptidase_M1"/>
</dbReference>
<evidence type="ECO:0000256" key="6">
    <source>
        <dbReference type="ARBA" id="ARBA00022438"/>
    </source>
</evidence>
<keyword evidence="11" id="KW-0482">Metalloprotease</keyword>
<evidence type="ECO:0000256" key="11">
    <source>
        <dbReference type="ARBA" id="ARBA00023049"/>
    </source>
</evidence>
<dbReference type="PANTHER" id="PTHR11533:SF174">
    <property type="entry name" value="PUROMYCIN-SENSITIVE AMINOPEPTIDASE-RELATED"/>
    <property type="match status" value="1"/>
</dbReference>
<gene>
    <name evidence="14" type="ORF">LU635_16260</name>
</gene>
<feature type="domain" description="Peptidase M1 membrane alanine aminopeptidase" evidence="12">
    <location>
        <begin position="242"/>
        <end position="442"/>
    </location>
</feature>
<comment type="similarity">
    <text evidence="3">Belongs to the peptidase M1 family.</text>
</comment>
<evidence type="ECO:0000256" key="8">
    <source>
        <dbReference type="ARBA" id="ARBA00022723"/>
    </source>
</evidence>
<keyword evidence="8" id="KW-0479">Metal-binding</keyword>
<organism evidence="14 15">
    <name type="scientific">Christiangramia crocea</name>
    <dbReference type="NCBI Taxonomy" id="2904124"/>
    <lineage>
        <taxon>Bacteria</taxon>
        <taxon>Pseudomonadati</taxon>
        <taxon>Bacteroidota</taxon>
        <taxon>Flavobacteriia</taxon>
        <taxon>Flavobacteriales</taxon>
        <taxon>Flavobacteriaceae</taxon>
        <taxon>Christiangramia</taxon>
    </lineage>
</organism>
<evidence type="ECO:0000256" key="2">
    <source>
        <dbReference type="ARBA" id="ARBA00001947"/>
    </source>
</evidence>
<keyword evidence="7" id="KW-0645">Protease</keyword>
<evidence type="ECO:0000256" key="4">
    <source>
        <dbReference type="ARBA" id="ARBA00012564"/>
    </source>
</evidence>
<dbReference type="GO" id="GO:0006508">
    <property type="term" value="P:proteolysis"/>
    <property type="evidence" value="ECO:0007669"/>
    <property type="project" value="UniProtKB-KW"/>
</dbReference>
<dbReference type="InterPro" id="IPR014782">
    <property type="entry name" value="Peptidase_M1_dom"/>
</dbReference>
<evidence type="ECO:0000256" key="9">
    <source>
        <dbReference type="ARBA" id="ARBA00022801"/>
    </source>
</evidence>
<evidence type="ECO:0000259" key="12">
    <source>
        <dbReference type="Pfam" id="PF01433"/>
    </source>
</evidence>
<protein>
    <recommendedName>
        <fullName evidence="5">Aminopeptidase N</fullName>
        <ecNumber evidence="4">3.4.11.2</ecNumber>
    </recommendedName>
</protein>
<evidence type="ECO:0000313" key="14">
    <source>
        <dbReference type="EMBL" id="MCG9973206.1"/>
    </source>
</evidence>
<dbReference type="InterPro" id="IPR050344">
    <property type="entry name" value="Peptidase_M1_aminopeptidases"/>
</dbReference>
<dbReference type="PRINTS" id="PR00756">
    <property type="entry name" value="ALADIPTASE"/>
</dbReference>
<evidence type="ECO:0000259" key="13">
    <source>
        <dbReference type="Pfam" id="PF17900"/>
    </source>
</evidence>
<dbReference type="CDD" id="cd09603">
    <property type="entry name" value="M1_APN_like"/>
    <property type="match status" value="1"/>
</dbReference>
<dbReference type="RefSeq" id="WP_240100599.1">
    <property type="nucleotide sequence ID" value="NZ_JAJSON010000030.1"/>
</dbReference>
<dbReference type="Pfam" id="PF17900">
    <property type="entry name" value="Peptidase_M1_N"/>
    <property type="match status" value="1"/>
</dbReference>
<dbReference type="EC" id="3.4.11.2" evidence="4"/>
<dbReference type="GO" id="GO:0043171">
    <property type="term" value="P:peptide catabolic process"/>
    <property type="evidence" value="ECO:0007669"/>
    <property type="project" value="TreeGrafter"/>
</dbReference>
<feature type="domain" description="Aminopeptidase N-like N-terminal" evidence="13">
    <location>
        <begin position="37"/>
        <end position="203"/>
    </location>
</feature>
<dbReference type="InterPro" id="IPR027268">
    <property type="entry name" value="Peptidase_M4/M1_CTD_sf"/>
</dbReference>
<evidence type="ECO:0000256" key="1">
    <source>
        <dbReference type="ARBA" id="ARBA00000098"/>
    </source>
</evidence>
<proteinExistence type="inferred from homology"/>
<sequence length="704" mass="82173">MRKIITFLIIFYSGVLIAQEKQISQTKYFDFIKVEANVRILPLTKEVKGKVIYSFEILRQTDTLFIDGRKMQFRELMLNSEPVEFFSDTGGLYVVADFLPSKNNQLELKYETNPQSGMYFINWEFPDIEETEKQVWTQGQGKYTSTWLPSFDDMEEKAEFDLSFEFPSGYELISNGVLKNTVPLNDSLTLWEYDMDQPMSSYLVGMAAGKYTSNDLVAETGDKIQLFYRPKDSLLFEPTYRHSVKIFDFLEKEIGVPYPWKNYKQVPVLDFLYAGMENTGTTIFSRSLMTDSTGYKDRNYVNVNAHELAHQWFGNLITEKNGKHHWLHEGFATYYALLAEKEIFGEDYYYWKLFETAEKLKELSDSGKGEALLNPKATSLTFYQKGAWVLHILRDKIGDDAFRKGMKKYLELYSFKNVETSNFIAEMELASGMDLNEFVKDWLEQSAFKATEALESLKKSDFIIDYLSVAALRETPLDQKYEMLEQALQFPVNDYIGQEVVLQLAGLETDLANQLYKKAFETNNVFVRQAIAMSMERIPQGLKNDFESLLKDDSYLTKEGALYKLWEQFPQERADYLEQTSKLIGFYDKNIRMLWLTLNLVTPEFEPEKTNSYFDELVGYTTPWRPFQVRENAFGYLYQIGAFNRESLESLIKGTHHHTYSFRNFCRQLLTELLANEQYRKELTELSQAMSEKETVFLRSKING</sequence>
<comment type="cofactor">
    <cofactor evidence="2">
        <name>Zn(2+)</name>
        <dbReference type="ChEBI" id="CHEBI:29105"/>
    </cofactor>
</comment>
<name>A0A9X1UZR7_9FLAO</name>
<dbReference type="SUPFAM" id="SSF63737">
    <property type="entry name" value="Leukotriene A4 hydrolase N-terminal domain"/>
    <property type="match status" value="1"/>
</dbReference>
<evidence type="ECO:0000256" key="7">
    <source>
        <dbReference type="ARBA" id="ARBA00022670"/>
    </source>
</evidence>
<keyword evidence="6" id="KW-0031">Aminopeptidase</keyword>
<keyword evidence="10" id="KW-0862">Zinc</keyword>
<reference evidence="14" key="1">
    <citation type="submission" date="2021-12" db="EMBL/GenBank/DDBJ databases">
        <title>Description of Gramella crocea sp. nov., a new bacterium isolated from activated sludge.</title>
        <authorList>
            <person name="Zhang X."/>
        </authorList>
    </citation>
    <scope>NUCLEOTIDE SEQUENCE</scope>
    <source>
        <strain evidence="14">YB25</strain>
    </source>
</reference>
<evidence type="ECO:0000256" key="5">
    <source>
        <dbReference type="ARBA" id="ARBA00015611"/>
    </source>
</evidence>
<dbReference type="Gene3D" id="1.10.390.10">
    <property type="entry name" value="Neutral Protease Domain 2"/>
    <property type="match status" value="1"/>
</dbReference>
<dbReference type="AlphaFoldDB" id="A0A9X1UZR7"/>
<dbReference type="InterPro" id="IPR042097">
    <property type="entry name" value="Aminopeptidase_N-like_N_sf"/>
</dbReference>
<keyword evidence="9" id="KW-0378">Hydrolase</keyword>
<dbReference type="EMBL" id="JAJSON010000030">
    <property type="protein sequence ID" value="MCG9973206.1"/>
    <property type="molecule type" value="Genomic_DNA"/>
</dbReference>
<dbReference type="GO" id="GO:0016020">
    <property type="term" value="C:membrane"/>
    <property type="evidence" value="ECO:0007669"/>
    <property type="project" value="TreeGrafter"/>
</dbReference>
<evidence type="ECO:0000256" key="10">
    <source>
        <dbReference type="ARBA" id="ARBA00022833"/>
    </source>
</evidence>
<dbReference type="SUPFAM" id="SSF55486">
    <property type="entry name" value="Metalloproteases ('zincins'), catalytic domain"/>
    <property type="match status" value="1"/>
</dbReference>
<dbReference type="GO" id="GO:0070006">
    <property type="term" value="F:metalloaminopeptidase activity"/>
    <property type="evidence" value="ECO:0007669"/>
    <property type="project" value="TreeGrafter"/>
</dbReference>
<dbReference type="GO" id="GO:0016285">
    <property type="term" value="F:alanyl aminopeptidase activity"/>
    <property type="evidence" value="ECO:0007669"/>
    <property type="project" value="UniProtKB-EC"/>
</dbReference>
<dbReference type="Gene3D" id="2.60.40.1730">
    <property type="entry name" value="tricorn interacting facor f3 domain"/>
    <property type="match status" value="1"/>
</dbReference>
<comment type="catalytic activity">
    <reaction evidence="1">
        <text>Release of an N-terminal amino acid, Xaa-|-Yaa- from a peptide, amide or arylamide. Xaa is preferably Ala, but may be most amino acids including Pro (slow action). When a terminal hydrophobic residue is followed by a prolyl residue, the two may be released as an intact Xaa-Pro dipeptide.</text>
        <dbReference type="EC" id="3.4.11.2"/>
    </reaction>
</comment>
<dbReference type="GO" id="GO:0005615">
    <property type="term" value="C:extracellular space"/>
    <property type="evidence" value="ECO:0007669"/>
    <property type="project" value="TreeGrafter"/>
</dbReference>